<protein>
    <submittedName>
        <fullName evidence="2">Uncharacterized protein</fullName>
    </submittedName>
</protein>
<organism evidence="2">
    <name type="scientific">Arundo donax</name>
    <name type="common">Giant reed</name>
    <name type="synonym">Donax arundinaceus</name>
    <dbReference type="NCBI Taxonomy" id="35708"/>
    <lineage>
        <taxon>Eukaryota</taxon>
        <taxon>Viridiplantae</taxon>
        <taxon>Streptophyta</taxon>
        <taxon>Embryophyta</taxon>
        <taxon>Tracheophyta</taxon>
        <taxon>Spermatophyta</taxon>
        <taxon>Magnoliopsida</taxon>
        <taxon>Liliopsida</taxon>
        <taxon>Poales</taxon>
        <taxon>Poaceae</taxon>
        <taxon>PACMAD clade</taxon>
        <taxon>Arundinoideae</taxon>
        <taxon>Arundineae</taxon>
        <taxon>Arundo</taxon>
    </lineage>
</organism>
<evidence type="ECO:0000313" key="2">
    <source>
        <dbReference type="EMBL" id="JAE35673.1"/>
    </source>
</evidence>
<accession>A0A0A9HRZ2</accession>
<sequence>MPSQITPYILGRREYQLIFTSFISFPLLCCSMFITFNGSTRLAHSTS</sequence>
<keyword evidence="1" id="KW-0812">Transmembrane</keyword>
<keyword evidence="1" id="KW-0472">Membrane</keyword>
<reference evidence="2" key="1">
    <citation type="submission" date="2014-09" db="EMBL/GenBank/DDBJ databases">
        <authorList>
            <person name="Magalhaes I.L.F."/>
            <person name="Oliveira U."/>
            <person name="Santos F.R."/>
            <person name="Vidigal T.H.D.A."/>
            <person name="Brescovit A.D."/>
            <person name="Santos A.J."/>
        </authorList>
    </citation>
    <scope>NUCLEOTIDE SEQUENCE</scope>
    <source>
        <tissue evidence="2">Shoot tissue taken approximately 20 cm above the soil surface</tissue>
    </source>
</reference>
<dbReference type="AlphaFoldDB" id="A0A0A9HRZ2"/>
<proteinExistence type="predicted"/>
<evidence type="ECO:0000256" key="1">
    <source>
        <dbReference type="SAM" id="Phobius"/>
    </source>
</evidence>
<dbReference type="EMBL" id="GBRH01162223">
    <property type="protein sequence ID" value="JAE35673.1"/>
    <property type="molecule type" value="Transcribed_RNA"/>
</dbReference>
<name>A0A0A9HRZ2_ARUDO</name>
<reference evidence="2" key="2">
    <citation type="journal article" date="2015" name="Data Brief">
        <title>Shoot transcriptome of the giant reed, Arundo donax.</title>
        <authorList>
            <person name="Barrero R.A."/>
            <person name="Guerrero F.D."/>
            <person name="Moolhuijzen P."/>
            <person name="Goolsby J.A."/>
            <person name="Tidwell J."/>
            <person name="Bellgard S.E."/>
            <person name="Bellgard M.I."/>
        </authorList>
    </citation>
    <scope>NUCLEOTIDE SEQUENCE</scope>
    <source>
        <tissue evidence="2">Shoot tissue taken approximately 20 cm above the soil surface</tissue>
    </source>
</reference>
<keyword evidence="1" id="KW-1133">Transmembrane helix</keyword>
<feature type="transmembrane region" description="Helical" evidence="1">
    <location>
        <begin position="15"/>
        <end position="36"/>
    </location>
</feature>